<proteinExistence type="predicted"/>
<evidence type="ECO:0000313" key="2">
    <source>
        <dbReference type="Proteomes" id="UP001306508"/>
    </source>
</evidence>
<sequence length="299" mass="35606">MKMQVIIESVVLLEINYNYELELVKLQKLKINKTIKRNENNNVKYLNNANNCSQYHILMGSMEDNQIHIIKSVYISNYLTDTVALSNSIKQKVELLQVLKRQEEEIKPLALLIVNPNINYNSELVNMILDAFQIKYKFEYEPSIRGAIDMAQKYADNELHLKCYYWDYRWYLTEFEINDKNIDLIPASLDMDKHRNSNPGINYQYTRSDRDINLTDYEVFNKETKEQTEFIKRLINRIDQMIDYLEESPSPSEDILIRINLLIQRLQNVNTENIDIELTLIENEIDIFQTICNQWEIIN</sequence>
<evidence type="ECO:0000313" key="1">
    <source>
        <dbReference type="EMBL" id="KAK5782114.1"/>
    </source>
</evidence>
<keyword evidence="2" id="KW-1185">Reference proteome</keyword>
<name>A0AAN7ZTC9_9SACH</name>
<comment type="caution">
    <text evidence="1">The sequence shown here is derived from an EMBL/GenBank/DDBJ whole genome shotgun (WGS) entry which is preliminary data.</text>
</comment>
<protein>
    <submittedName>
        <fullName evidence="1">Uncharacterized protein</fullName>
    </submittedName>
</protein>
<dbReference type="AlphaFoldDB" id="A0AAN7ZTC9"/>
<accession>A0AAN7ZTC9</accession>
<reference evidence="2" key="1">
    <citation type="submission" date="2023-07" db="EMBL/GenBank/DDBJ databases">
        <title>A draft genome of Kazachstania heterogenica Y-27499.</title>
        <authorList>
            <person name="Donic C."/>
            <person name="Kralova J.S."/>
            <person name="Fidel L."/>
            <person name="Ben-Dor S."/>
            <person name="Jung S."/>
        </authorList>
    </citation>
    <scope>NUCLEOTIDE SEQUENCE [LARGE SCALE GENOMIC DNA]</scope>
    <source>
        <strain evidence="2">Y27499</strain>
    </source>
</reference>
<organism evidence="1 2">
    <name type="scientific">Arxiozyma heterogenica</name>
    <dbReference type="NCBI Taxonomy" id="278026"/>
    <lineage>
        <taxon>Eukaryota</taxon>
        <taxon>Fungi</taxon>
        <taxon>Dikarya</taxon>
        <taxon>Ascomycota</taxon>
        <taxon>Saccharomycotina</taxon>
        <taxon>Saccharomycetes</taxon>
        <taxon>Saccharomycetales</taxon>
        <taxon>Saccharomycetaceae</taxon>
        <taxon>Arxiozyma</taxon>
    </lineage>
</organism>
<gene>
    <name evidence="1" type="ORF">RI543_000436</name>
</gene>
<dbReference type="Proteomes" id="UP001306508">
    <property type="component" value="Unassembled WGS sequence"/>
</dbReference>
<dbReference type="EMBL" id="JAWIZZ010000015">
    <property type="protein sequence ID" value="KAK5782114.1"/>
    <property type="molecule type" value="Genomic_DNA"/>
</dbReference>